<protein>
    <recommendedName>
        <fullName evidence="2">Ribonucleotide reductase large subunit C-terminal domain-containing protein</fullName>
    </recommendedName>
</protein>
<evidence type="ECO:0000313" key="3">
    <source>
        <dbReference type="EMBL" id="KAJ3659066.1"/>
    </source>
</evidence>
<dbReference type="GO" id="GO:0004748">
    <property type="term" value="F:ribonucleoside-diphosphate reductase activity, thioredoxin disulfide as acceptor"/>
    <property type="evidence" value="ECO:0007669"/>
    <property type="project" value="TreeGrafter"/>
</dbReference>
<accession>A0AA38ISB1</accession>
<dbReference type="AlphaFoldDB" id="A0AA38ISB1"/>
<dbReference type="GO" id="GO:0005971">
    <property type="term" value="C:ribonucleoside-diphosphate reductase complex"/>
    <property type="evidence" value="ECO:0007669"/>
    <property type="project" value="TreeGrafter"/>
</dbReference>
<evidence type="ECO:0000313" key="4">
    <source>
        <dbReference type="Proteomes" id="UP001168821"/>
    </source>
</evidence>
<dbReference type="Proteomes" id="UP001168821">
    <property type="component" value="Unassembled WGS sequence"/>
</dbReference>
<reference evidence="3" key="1">
    <citation type="journal article" date="2023" name="G3 (Bethesda)">
        <title>Whole genome assemblies of Zophobas morio and Tenebrio molitor.</title>
        <authorList>
            <person name="Kaur S."/>
            <person name="Stinson S.A."/>
            <person name="diCenzo G.C."/>
        </authorList>
    </citation>
    <scope>NUCLEOTIDE SEQUENCE</scope>
    <source>
        <strain evidence="3">QUZm001</strain>
    </source>
</reference>
<dbReference type="Pfam" id="PF02867">
    <property type="entry name" value="Ribonuc_red_lgC"/>
    <property type="match status" value="1"/>
</dbReference>
<dbReference type="Gene3D" id="3.20.70.20">
    <property type="match status" value="1"/>
</dbReference>
<dbReference type="GO" id="GO:0009263">
    <property type="term" value="P:deoxyribonucleotide biosynthetic process"/>
    <property type="evidence" value="ECO:0007669"/>
    <property type="project" value="TreeGrafter"/>
</dbReference>
<dbReference type="SUPFAM" id="SSF51998">
    <property type="entry name" value="PFL-like glycyl radical enzymes"/>
    <property type="match status" value="1"/>
</dbReference>
<evidence type="ECO:0000259" key="2">
    <source>
        <dbReference type="Pfam" id="PF02867"/>
    </source>
</evidence>
<gene>
    <name evidence="3" type="ORF">Zmor_010775</name>
</gene>
<organism evidence="3 4">
    <name type="scientific">Zophobas morio</name>
    <dbReference type="NCBI Taxonomy" id="2755281"/>
    <lineage>
        <taxon>Eukaryota</taxon>
        <taxon>Metazoa</taxon>
        <taxon>Ecdysozoa</taxon>
        <taxon>Arthropoda</taxon>
        <taxon>Hexapoda</taxon>
        <taxon>Insecta</taxon>
        <taxon>Pterygota</taxon>
        <taxon>Neoptera</taxon>
        <taxon>Endopterygota</taxon>
        <taxon>Coleoptera</taxon>
        <taxon>Polyphaga</taxon>
        <taxon>Cucujiformia</taxon>
        <taxon>Tenebrionidae</taxon>
        <taxon>Zophobas</taxon>
    </lineage>
</organism>
<name>A0AA38ISB1_9CUCU</name>
<sequence>MFAAGTPRSQLSSCFLVTMAKDDLDGIYQCVIQCAKISKIAGSLGVIVRGNKRPGACAIYLQPWHANIIDFLFLGKNTGWENERARDLFYVLWTPELFIKRSLVCPYQSPGLADSLGEKFEKLFEKYEVEGSYQHVTYGVPFTHHR</sequence>
<keyword evidence="4" id="KW-1185">Reference proteome</keyword>
<evidence type="ECO:0000256" key="1">
    <source>
        <dbReference type="ARBA" id="ARBA00010406"/>
    </source>
</evidence>
<dbReference type="GO" id="GO:0005524">
    <property type="term" value="F:ATP binding"/>
    <property type="evidence" value="ECO:0007669"/>
    <property type="project" value="TreeGrafter"/>
</dbReference>
<dbReference type="InterPro" id="IPR039718">
    <property type="entry name" value="Rrm1"/>
</dbReference>
<comment type="caution">
    <text evidence="3">The sequence shown here is derived from an EMBL/GenBank/DDBJ whole genome shotgun (WGS) entry which is preliminary data.</text>
</comment>
<comment type="similarity">
    <text evidence="1">Belongs to the ribonucleoside diphosphate reductase large chain family.</text>
</comment>
<dbReference type="InterPro" id="IPR000788">
    <property type="entry name" value="RNR_lg_C"/>
</dbReference>
<dbReference type="EMBL" id="JALNTZ010000003">
    <property type="protein sequence ID" value="KAJ3659066.1"/>
    <property type="molecule type" value="Genomic_DNA"/>
</dbReference>
<proteinExistence type="inferred from homology"/>
<dbReference type="PANTHER" id="PTHR11573">
    <property type="entry name" value="RIBONUCLEOSIDE-DIPHOSPHATE REDUCTASE LARGE CHAIN"/>
    <property type="match status" value="1"/>
</dbReference>
<feature type="domain" description="Ribonucleotide reductase large subunit C-terminal" evidence="2">
    <location>
        <begin position="46"/>
        <end position="132"/>
    </location>
</feature>
<dbReference type="PANTHER" id="PTHR11573:SF6">
    <property type="entry name" value="RIBONUCLEOSIDE-DIPHOSPHATE REDUCTASE LARGE SUBUNIT"/>
    <property type="match status" value="1"/>
</dbReference>